<dbReference type="RefSeq" id="WP_056705265.1">
    <property type="nucleotide sequence ID" value="NZ_CP069098.1"/>
</dbReference>
<organism evidence="10 11">
    <name type="scientific">Bacillus altitudinis</name>
    <dbReference type="NCBI Taxonomy" id="293387"/>
    <lineage>
        <taxon>Bacteria</taxon>
        <taxon>Bacillati</taxon>
        <taxon>Bacillota</taxon>
        <taxon>Bacilli</taxon>
        <taxon>Bacillales</taxon>
        <taxon>Bacillaceae</taxon>
        <taxon>Bacillus</taxon>
    </lineage>
</organism>
<keyword evidence="4 10" id="KW-0378">Hydrolase</keyword>
<dbReference type="PANTHER" id="PTHR43731:SF14">
    <property type="entry name" value="PRESENILIN-ASSOCIATED RHOMBOID-LIKE PROTEIN, MITOCHONDRIAL"/>
    <property type="match status" value="1"/>
</dbReference>
<dbReference type="PROSITE" id="PS50005">
    <property type="entry name" value="TPR"/>
    <property type="match status" value="2"/>
</dbReference>
<evidence type="ECO:0000256" key="7">
    <source>
        <dbReference type="PROSITE-ProRule" id="PRU00339"/>
    </source>
</evidence>
<dbReference type="GO" id="GO:0016020">
    <property type="term" value="C:membrane"/>
    <property type="evidence" value="ECO:0007669"/>
    <property type="project" value="UniProtKB-SubCell"/>
</dbReference>
<gene>
    <name evidence="10" type="primary">glpG</name>
    <name evidence="10" type="ORF">BACI348_41469</name>
</gene>
<evidence type="ECO:0000313" key="10">
    <source>
        <dbReference type="EMBL" id="VXB75249.1"/>
    </source>
</evidence>
<dbReference type="EMBL" id="CABWLH010000009">
    <property type="protein sequence ID" value="VXB75249.1"/>
    <property type="molecule type" value="Genomic_DNA"/>
</dbReference>
<feature type="transmembrane region" description="Helical" evidence="8">
    <location>
        <begin position="320"/>
        <end position="336"/>
    </location>
</feature>
<dbReference type="InterPro" id="IPR035952">
    <property type="entry name" value="Rhomboid-like_sf"/>
</dbReference>
<sequence>MNVIDSLFWRVIDELRQKGYEMIQSPYPEDEIFFEAPRNSGYDLIRLYRRDVNFRQEIVRDMEEQAFRMNQLREAMRKRSLHLLQLQFTADHPVDDWEDINGQPQKQQKVTVTPVLLNEETLQNDGHELQKWLNTSLSIDVEEAKADTAENVMQLKMNVLQAFQDQEKQRERERAVFQNGRPIFTYLLIAVQVVMFLLLELSGGSTNTATLTAFGAKNNVLILEGEWWRFVTPMFLHIGLTHLLFNTFALWSVGAAVERIYGSGRFLLIYLVSGIFGSIASFVFNTAIAAGASGAIFGCLGALLYLAISNRKLFFRTMGTNIIVIILINLGIGFTVSGIDNAGHLGGLAGGFLAALAVRLPKQFQPVKMLLASFLLLLIGGFGLYTGFHSDDQKEAAATSEAASLFDEKNYSEASQRLEEYVKQKDASAEALHIYALSEAQLGHLDKAIEYLQKSLEKDPNEPNKLYHLSLLYVEKGETAEADDFIEKALKQDPQNDQFLKLKQYIENTQTR</sequence>
<name>A0A653T2A3_BACAB</name>
<reference evidence="10 11" key="1">
    <citation type="submission" date="2019-10" db="EMBL/GenBank/DDBJ databases">
        <authorList>
            <person name="Karimi E."/>
        </authorList>
    </citation>
    <scope>NUCLEOTIDE SEQUENCE [LARGE SCALE GENOMIC DNA]</scope>
    <source>
        <strain evidence="10">Bacillus sp. 348</strain>
    </source>
</reference>
<feature type="repeat" description="TPR" evidence="7">
    <location>
        <begin position="429"/>
        <end position="462"/>
    </location>
</feature>
<proteinExistence type="inferred from homology"/>
<protein>
    <submittedName>
        <fullName evidence="10">Membrane endopeptidase</fullName>
        <ecNumber evidence="10">3.4.21.105</ecNumber>
    </submittedName>
</protein>
<dbReference type="PANTHER" id="PTHR43731">
    <property type="entry name" value="RHOMBOID PROTEASE"/>
    <property type="match status" value="1"/>
</dbReference>
<dbReference type="SUPFAM" id="SSF48452">
    <property type="entry name" value="TPR-like"/>
    <property type="match status" value="1"/>
</dbReference>
<dbReference type="InterPro" id="IPR019734">
    <property type="entry name" value="TPR_rpt"/>
</dbReference>
<dbReference type="SMART" id="SM00028">
    <property type="entry name" value="TPR"/>
    <property type="match status" value="2"/>
</dbReference>
<feature type="transmembrane region" description="Helical" evidence="8">
    <location>
        <begin position="183"/>
        <end position="201"/>
    </location>
</feature>
<keyword evidence="5 8" id="KW-1133">Transmembrane helix</keyword>
<evidence type="ECO:0000259" key="9">
    <source>
        <dbReference type="Pfam" id="PF01694"/>
    </source>
</evidence>
<keyword evidence="7" id="KW-0802">TPR repeat</keyword>
<feature type="transmembrane region" description="Helical" evidence="8">
    <location>
        <begin position="290"/>
        <end position="308"/>
    </location>
</feature>
<accession>A0A653T2A3</accession>
<dbReference type="SUPFAM" id="SSF144091">
    <property type="entry name" value="Rhomboid-like"/>
    <property type="match status" value="1"/>
</dbReference>
<evidence type="ECO:0000313" key="11">
    <source>
        <dbReference type="Proteomes" id="UP000433089"/>
    </source>
</evidence>
<keyword evidence="3 8" id="KW-0812">Transmembrane</keyword>
<dbReference type="InterPro" id="IPR050925">
    <property type="entry name" value="Rhomboid_protease_S54"/>
</dbReference>
<dbReference type="EC" id="3.4.21.105" evidence="10"/>
<dbReference type="Pfam" id="PF14559">
    <property type="entry name" value="TPR_19"/>
    <property type="match status" value="1"/>
</dbReference>
<feature type="transmembrane region" description="Helical" evidence="8">
    <location>
        <begin position="266"/>
        <end position="284"/>
    </location>
</feature>
<feature type="transmembrane region" description="Helical" evidence="8">
    <location>
        <begin position="370"/>
        <end position="388"/>
    </location>
</feature>
<feature type="transmembrane region" description="Helical" evidence="8">
    <location>
        <begin position="234"/>
        <end position="254"/>
    </location>
</feature>
<evidence type="ECO:0000256" key="5">
    <source>
        <dbReference type="ARBA" id="ARBA00022989"/>
    </source>
</evidence>
<dbReference type="Gene3D" id="1.25.40.10">
    <property type="entry name" value="Tetratricopeptide repeat domain"/>
    <property type="match status" value="2"/>
</dbReference>
<dbReference type="InterPro" id="IPR011990">
    <property type="entry name" value="TPR-like_helical_dom_sf"/>
</dbReference>
<dbReference type="Pfam" id="PF01694">
    <property type="entry name" value="Rhomboid"/>
    <property type="match status" value="1"/>
</dbReference>
<evidence type="ECO:0000256" key="4">
    <source>
        <dbReference type="ARBA" id="ARBA00022801"/>
    </source>
</evidence>
<dbReference type="Gene3D" id="1.20.1540.10">
    <property type="entry name" value="Rhomboid-like"/>
    <property type="match status" value="1"/>
</dbReference>
<dbReference type="GO" id="GO:0004252">
    <property type="term" value="F:serine-type endopeptidase activity"/>
    <property type="evidence" value="ECO:0007669"/>
    <property type="project" value="InterPro"/>
</dbReference>
<evidence type="ECO:0000256" key="3">
    <source>
        <dbReference type="ARBA" id="ARBA00022692"/>
    </source>
</evidence>
<feature type="domain" description="Peptidase S54 rhomboid" evidence="9">
    <location>
        <begin position="225"/>
        <end position="358"/>
    </location>
</feature>
<comment type="similarity">
    <text evidence="2">Belongs to the peptidase S54 family.</text>
</comment>
<dbReference type="InterPro" id="IPR022764">
    <property type="entry name" value="Peptidase_S54_rhomboid_dom"/>
</dbReference>
<evidence type="ECO:0000256" key="1">
    <source>
        <dbReference type="ARBA" id="ARBA00004141"/>
    </source>
</evidence>
<comment type="subcellular location">
    <subcellularLocation>
        <location evidence="1">Membrane</location>
        <topology evidence="1">Multi-pass membrane protein</topology>
    </subcellularLocation>
</comment>
<feature type="repeat" description="TPR" evidence="7">
    <location>
        <begin position="463"/>
        <end position="496"/>
    </location>
</feature>
<evidence type="ECO:0000256" key="2">
    <source>
        <dbReference type="ARBA" id="ARBA00009045"/>
    </source>
</evidence>
<keyword evidence="6 8" id="KW-0472">Membrane</keyword>
<dbReference type="AlphaFoldDB" id="A0A653T2A3"/>
<evidence type="ECO:0000256" key="6">
    <source>
        <dbReference type="ARBA" id="ARBA00023136"/>
    </source>
</evidence>
<evidence type="ECO:0000256" key="8">
    <source>
        <dbReference type="SAM" id="Phobius"/>
    </source>
</evidence>
<dbReference type="Proteomes" id="UP000433089">
    <property type="component" value="Unassembled WGS sequence"/>
</dbReference>